<dbReference type="GO" id="GO:0004888">
    <property type="term" value="F:transmembrane signaling receptor activity"/>
    <property type="evidence" value="ECO:0007669"/>
    <property type="project" value="InterPro"/>
</dbReference>
<evidence type="ECO:0000313" key="8">
    <source>
        <dbReference type="Proteomes" id="UP001201812"/>
    </source>
</evidence>
<dbReference type="Proteomes" id="UP001201812">
    <property type="component" value="Unassembled WGS sequence"/>
</dbReference>
<dbReference type="AlphaFoldDB" id="A0AAD4NAS4"/>
<feature type="transmembrane region" description="Helical" evidence="6">
    <location>
        <begin position="182"/>
        <end position="207"/>
    </location>
</feature>
<feature type="transmembrane region" description="Helical" evidence="6">
    <location>
        <begin position="45"/>
        <end position="66"/>
    </location>
</feature>
<protein>
    <recommendedName>
        <fullName evidence="6">Serpentine receptor class gamma</fullName>
    </recommendedName>
</protein>
<keyword evidence="8" id="KW-1185">Reference proteome</keyword>
<accession>A0AAD4NAS4</accession>
<evidence type="ECO:0000313" key="7">
    <source>
        <dbReference type="EMBL" id="KAI1721953.1"/>
    </source>
</evidence>
<name>A0AAD4NAS4_9BILA</name>
<feature type="transmembrane region" description="Helical" evidence="6">
    <location>
        <begin position="6"/>
        <end position="33"/>
    </location>
</feature>
<dbReference type="Pfam" id="PF02118">
    <property type="entry name" value="Srg"/>
    <property type="match status" value="1"/>
</dbReference>
<evidence type="ECO:0000256" key="6">
    <source>
        <dbReference type="RuleBase" id="RU280813"/>
    </source>
</evidence>
<feature type="transmembrane region" description="Helical" evidence="6">
    <location>
        <begin position="228"/>
        <end position="251"/>
    </location>
</feature>
<reference evidence="7" key="1">
    <citation type="submission" date="2022-01" db="EMBL/GenBank/DDBJ databases">
        <title>Genome Sequence Resource for Two Populations of Ditylenchus destructor, the Migratory Endoparasitic Phytonematode.</title>
        <authorList>
            <person name="Zhang H."/>
            <person name="Lin R."/>
            <person name="Xie B."/>
        </authorList>
    </citation>
    <scope>NUCLEOTIDE SEQUENCE</scope>
    <source>
        <strain evidence="7">BazhouSP</strain>
    </source>
</reference>
<comment type="subcellular location">
    <subcellularLocation>
        <location evidence="1">Membrane</location>
        <topology evidence="1">Multi-pass membrane protein</topology>
    </subcellularLocation>
</comment>
<proteinExistence type="inferred from homology"/>
<evidence type="ECO:0000256" key="2">
    <source>
        <dbReference type="ARBA" id="ARBA00005692"/>
    </source>
</evidence>
<dbReference type="PANTHER" id="PTHR31552:SF8">
    <property type="entry name" value="SERPENTINE RECEPTOR CLASS GAMMA"/>
    <property type="match status" value="1"/>
</dbReference>
<dbReference type="PANTHER" id="PTHR31552">
    <property type="entry name" value="SERPENTINE RECEPTOR CLASS GAMMA"/>
    <property type="match status" value="1"/>
</dbReference>
<feature type="transmembrane region" description="Helical" evidence="6">
    <location>
        <begin position="86"/>
        <end position="113"/>
    </location>
</feature>
<evidence type="ECO:0000256" key="1">
    <source>
        <dbReference type="ARBA" id="ARBA00004141"/>
    </source>
</evidence>
<dbReference type="GO" id="GO:0007606">
    <property type="term" value="P:sensory perception of chemical stimulus"/>
    <property type="evidence" value="ECO:0007669"/>
    <property type="project" value="UniProtKB-UniRule"/>
</dbReference>
<sequence>MSEVLAQAIVIPFVFAALISVPSIILYAIEAVLLIKHWKKFKSAFFRLFIARFVSNFLNYFCSYIYMRFGRVGLFADFFEKFPTRLLSFFFFSYYYNYHAENMSTFFILLNRFTVIFLPTTHTKLWKYLLPVTVIIIFLSPFPFTYADLFYDFYIRRQEDKWTYTIALHVEGNIEDYLNVPYIAAVCSVIFCIASLILNLASILVYKYKKKFRVNPVGLEEQKVELRLTIYALITFLAQLLLAIYTILISIASSNLEVYNLFLITFNQMPWINDLATIVVPSWCMLWASADVRTLVFDALGLMLKAGGEESRISSTGRLFIGRKRIQPTTATQTINSS</sequence>
<dbReference type="InterPro" id="IPR000609">
    <property type="entry name" value="7TM_GPCR_serpentine_rcpt_Srg"/>
</dbReference>
<feature type="transmembrane region" description="Helical" evidence="6">
    <location>
        <begin position="125"/>
        <end position="144"/>
    </location>
</feature>
<evidence type="ECO:0000256" key="4">
    <source>
        <dbReference type="ARBA" id="ARBA00022989"/>
    </source>
</evidence>
<organism evidence="7 8">
    <name type="scientific">Ditylenchus destructor</name>
    <dbReference type="NCBI Taxonomy" id="166010"/>
    <lineage>
        <taxon>Eukaryota</taxon>
        <taxon>Metazoa</taxon>
        <taxon>Ecdysozoa</taxon>
        <taxon>Nematoda</taxon>
        <taxon>Chromadorea</taxon>
        <taxon>Rhabditida</taxon>
        <taxon>Tylenchina</taxon>
        <taxon>Tylenchomorpha</taxon>
        <taxon>Sphaerularioidea</taxon>
        <taxon>Anguinidae</taxon>
        <taxon>Anguininae</taxon>
        <taxon>Ditylenchus</taxon>
    </lineage>
</organism>
<evidence type="ECO:0000256" key="5">
    <source>
        <dbReference type="ARBA" id="ARBA00023136"/>
    </source>
</evidence>
<evidence type="ECO:0000256" key="3">
    <source>
        <dbReference type="ARBA" id="ARBA00022692"/>
    </source>
</evidence>
<keyword evidence="4 6" id="KW-1133">Transmembrane helix</keyword>
<comment type="similarity">
    <text evidence="2 6">Belongs to the nematode receptor-like protein srg family.</text>
</comment>
<comment type="caution">
    <text evidence="6">Lacks conserved residue(s) required for the propagation of feature annotation.</text>
</comment>
<keyword evidence="3 6" id="KW-0812">Transmembrane</keyword>
<dbReference type="GO" id="GO:0016020">
    <property type="term" value="C:membrane"/>
    <property type="evidence" value="ECO:0007669"/>
    <property type="project" value="UniProtKB-SubCell"/>
</dbReference>
<keyword evidence="5 6" id="KW-0472">Membrane</keyword>
<comment type="caution">
    <text evidence="7">The sequence shown here is derived from an EMBL/GenBank/DDBJ whole genome shotgun (WGS) entry which is preliminary data.</text>
</comment>
<dbReference type="EMBL" id="JAKKPZ010000004">
    <property type="protein sequence ID" value="KAI1721953.1"/>
    <property type="molecule type" value="Genomic_DNA"/>
</dbReference>
<gene>
    <name evidence="7" type="ORF">DdX_04243</name>
</gene>